<dbReference type="STRING" id="671072.PL9214640124"/>
<dbReference type="AlphaFoldDB" id="A0A1J1LNG6"/>
<reference evidence="2" key="1">
    <citation type="submission" date="2015-10" db="EMBL/GenBank/DDBJ databases">
        <authorList>
            <person name="Regsiter A."/>
            <person name="william w."/>
        </authorList>
    </citation>
    <scope>NUCLEOTIDE SEQUENCE [LARGE SCALE GENOMIC DNA]</scope>
</reference>
<proteinExistence type="predicted"/>
<sequence length="79" mass="8783">MTEKAYESVTFGEAVTGVLEIPKVAIEGIWRFSEMSNIFPFNRSGNGRRIEPNSFLNALDIGTSNPPFFTLMRGIINGK</sequence>
<dbReference type="Proteomes" id="UP000184315">
    <property type="component" value="Unassembled WGS sequence"/>
</dbReference>
<gene>
    <name evidence="1" type="ORF">PL9214640124</name>
</gene>
<evidence type="ECO:0000313" key="2">
    <source>
        <dbReference type="Proteomes" id="UP000184315"/>
    </source>
</evidence>
<dbReference type="EMBL" id="CZDF01000171">
    <property type="protein sequence ID" value="CUR34117.1"/>
    <property type="molecule type" value="Genomic_DNA"/>
</dbReference>
<organism evidence="1 2">
    <name type="scientific">Planktothrix tepida PCC 9214</name>
    <dbReference type="NCBI Taxonomy" id="671072"/>
    <lineage>
        <taxon>Bacteria</taxon>
        <taxon>Bacillati</taxon>
        <taxon>Cyanobacteriota</taxon>
        <taxon>Cyanophyceae</taxon>
        <taxon>Oscillatoriophycideae</taxon>
        <taxon>Oscillatoriales</taxon>
        <taxon>Microcoleaceae</taxon>
        <taxon>Planktothrix</taxon>
    </lineage>
</organism>
<keyword evidence="2" id="KW-1185">Reference proteome</keyword>
<protein>
    <submittedName>
        <fullName evidence="1">Uncharacterized protein</fullName>
    </submittedName>
</protein>
<accession>A0A1J1LNG6</accession>
<name>A0A1J1LNG6_9CYAN</name>
<evidence type="ECO:0000313" key="1">
    <source>
        <dbReference type="EMBL" id="CUR34117.1"/>
    </source>
</evidence>